<gene>
    <name evidence="3" type="ORF">BST12_30200</name>
</gene>
<dbReference type="GO" id="GO:0052572">
    <property type="term" value="P:response to host immune response"/>
    <property type="evidence" value="ECO:0007669"/>
    <property type="project" value="TreeGrafter"/>
</dbReference>
<dbReference type="EMBL" id="MVHE01000443">
    <property type="protein sequence ID" value="ORA01373.1"/>
    <property type="molecule type" value="Genomic_DNA"/>
</dbReference>
<accession>A0A1W9YMW8</accession>
<dbReference type="Gene3D" id="1.20.1260.20">
    <property type="entry name" value="PPE superfamily"/>
    <property type="match status" value="1"/>
</dbReference>
<dbReference type="Proteomes" id="UP000192284">
    <property type="component" value="Unassembled WGS sequence"/>
</dbReference>
<dbReference type="SUPFAM" id="SSF140459">
    <property type="entry name" value="PE/PPE dimer-like"/>
    <property type="match status" value="1"/>
</dbReference>
<dbReference type="PANTHER" id="PTHR46766:SF1">
    <property type="entry name" value="GLUTAMINE-RICH PROTEIN 2"/>
    <property type="match status" value="1"/>
</dbReference>
<organism evidence="3 4">
    <name type="scientific">Mycobacterium angelicum</name>
    <dbReference type="NCBI Taxonomy" id="470074"/>
    <lineage>
        <taxon>Bacteria</taxon>
        <taxon>Bacillati</taxon>
        <taxon>Actinomycetota</taxon>
        <taxon>Actinomycetes</taxon>
        <taxon>Mycobacteriales</taxon>
        <taxon>Mycobacteriaceae</taxon>
        <taxon>Mycobacterium</taxon>
    </lineage>
</organism>
<dbReference type="AlphaFoldDB" id="A0A1W9YMW8"/>
<evidence type="ECO:0000256" key="1">
    <source>
        <dbReference type="ARBA" id="ARBA00010652"/>
    </source>
</evidence>
<dbReference type="RefSeq" id="WP_139802143.1">
    <property type="nucleotide sequence ID" value="NZ_MVHE01000443.1"/>
</dbReference>
<feature type="non-terminal residue" evidence="3">
    <location>
        <position position="79"/>
    </location>
</feature>
<comment type="caution">
    <text evidence="3">The sequence shown here is derived from an EMBL/GenBank/DDBJ whole genome shotgun (WGS) entry which is preliminary data.</text>
</comment>
<name>A0A1W9YMW8_MYCAN</name>
<evidence type="ECO:0000313" key="3">
    <source>
        <dbReference type="EMBL" id="ORA01373.1"/>
    </source>
</evidence>
<reference evidence="3 4" key="1">
    <citation type="submission" date="2017-02" db="EMBL/GenBank/DDBJ databases">
        <title>The new phylogeny of genus Mycobacterium.</title>
        <authorList>
            <person name="Tortoli E."/>
            <person name="Trovato A."/>
            <person name="Cirillo D.M."/>
        </authorList>
    </citation>
    <scope>NUCLEOTIDE SEQUENCE [LARGE SCALE GENOMIC DNA]</scope>
    <source>
        <strain evidence="3 4">DSM 45057</strain>
    </source>
</reference>
<dbReference type="PANTHER" id="PTHR46766">
    <property type="entry name" value="GLUTAMINE-RICH PROTEIN 2"/>
    <property type="match status" value="1"/>
</dbReference>
<proteinExistence type="inferred from homology"/>
<comment type="similarity">
    <text evidence="1">Belongs to the mycobacterial PPE family.</text>
</comment>
<evidence type="ECO:0000313" key="4">
    <source>
        <dbReference type="Proteomes" id="UP000192284"/>
    </source>
</evidence>
<protein>
    <recommendedName>
        <fullName evidence="2">PPE domain-containing protein</fullName>
    </recommendedName>
</protein>
<dbReference type="InterPro" id="IPR038332">
    <property type="entry name" value="PPE_sf"/>
</dbReference>
<keyword evidence="4" id="KW-1185">Reference proteome</keyword>
<dbReference type="InterPro" id="IPR000030">
    <property type="entry name" value="PPE_dom"/>
</dbReference>
<sequence length="79" mass="7633">EAATAWGGLSEELSAAADSFGSLTSNLAGQAWQGQAATAMLKAAGPYAGFLRAAATKAISAASQAKAVASAFEAAKAAT</sequence>
<dbReference type="Pfam" id="PF00823">
    <property type="entry name" value="PPE"/>
    <property type="match status" value="1"/>
</dbReference>
<feature type="domain" description="PPE" evidence="2">
    <location>
        <begin position="1"/>
        <end position="79"/>
    </location>
</feature>
<evidence type="ECO:0000259" key="2">
    <source>
        <dbReference type="Pfam" id="PF00823"/>
    </source>
</evidence>
<feature type="non-terminal residue" evidence="3">
    <location>
        <position position="1"/>
    </location>
</feature>